<comment type="caution">
    <text evidence="1">The sequence shown here is derived from an EMBL/GenBank/DDBJ whole genome shotgun (WGS) entry which is preliminary data.</text>
</comment>
<evidence type="ECO:0000313" key="2">
    <source>
        <dbReference type="Proteomes" id="UP000236664"/>
    </source>
</evidence>
<organism evidence="1 2">
    <name type="scientific">Gibberella nygamai</name>
    <name type="common">Bean root rot disease fungus</name>
    <name type="synonym">Fusarium nygamai</name>
    <dbReference type="NCBI Taxonomy" id="42673"/>
    <lineage>
        <taxon>Eukaryota</taxon>
        <taxon>Fungi</taxon>
        <taxon>Dikarya</taxon>
        <taxon>Ascomycota</taxon>
        <taxon>Pezizomycotina</taxon>
        <taxon>Sordariomycetes</taxon>
        <taxon>Hypocreomycetidae</taxon>
        <taxon>Hypocreales</taxon>
        <taxon>Nectriaceae</taxon>
        <taxon>Fusarium</taxon>
        <taxon>Fusarium fujikuroi species complex</taxon>
    </lineage>
</organism>
<keyword evidence="2" id="KW-1185">Reference proteome</keyword>
<dbReference type="AlphaFoldDB" id="A0A2K0WTY9"/>
<protein>
    <submittedName>
        <fullName evidence="1">Uncharacterized protein</fullName>
    </submittedName>
</protein>
<name>A0A2K0WTY9_GIBNY</name>
<dbReference type="Proteomes" id="UP000236664">
    <property type="component" value="Unassembled WGS sequence"/>
</dbReference>
<evidence type="ECO:0000313" key="1">
    <source>
        <dbReference type="EMBL" id="PNP85751.1"/>
    </source>
</evidence>
<sequence>MDGPSLHALLSMENPIFKIAHGASKRHDTKGRPLEANNITRWVDFNLQNIVSAYGHILSRRASGLQIVNLENAEVEEEVRNVTELKKAAYHWLDSICVPLICEGAGILQGSLSCPDTVHSGQDAPLISRKGSKPNWTFYTGQGHRIYLVTGTFRLSKAWSSEKLEHQTPRCNEPIEQLARHAEEAQARYGFVLSEKEVVVVCFYTTKQGKPAAKWQTISTSASGQATLTVNLAIWALTMMSLNEQHRSIVQEDCTAPLNAWLAQPGHYRNHLSGRVLSYLPTGGIIRDQ</sequence>
<accession>A0A2K0WTY9</accession>
<dbReference type="OrthoDB" id="4367324at2759"/>
<reference evidence="1 2" key="1">
    <citation type="submission" date="2017-06" db="EMBL/GenBank/DDBJ databases">
        <title>Genome of Fusarium nygamai isolate CS10214.</title>
        <authorList>
            <person name="Gardiner D.M."/>
            <person name="Obanor F."/>
            <person name="Kazan K."/>
        </authorList>
    </citation>
    <scope>NUCLEOTIDE SEQUENCE [LARGE SCALE GENOMIC DNA]</scope>
    <source>
        <strain evidence="1 2">CS10214</strain>
    </source>
</reference>
<dbReference type="EMBL" id="MTQA01000018">
    <property type="protein sequence ID" value="PNP85751.1"/>
    <property type="molecule type" value="Genomic_DNA"/>
</dbReference>
<dbReference type="STRING" id="42673.A0A2K0WTY9"/>
<gene>
    <name evidence="1" type="ORF">FNYG_00807</name>
</gene>
<proteinExistence type="predicted"/>